<proteinExistence type="predicted"/>
<keyword evidence="3" id="KW-1185">Reference proteome</keyword>
<feature type="region of interest" description="Disordered" evidence="1">
    <location>
        <begin position="77"/>
        <end position="132"/>
    </location>
</feature>
<evidence type="ECO:0000313" key="2">
    <source>
        <dbReference type="EMBL" id="KAG2559191.1"/>
    </source>
</evidence>
<accession>A0A8T0PAM8</accession>
<name>A0A8T0PAM8_PANVG</name>
<dbReference type="AlphaFoldDB" id="A0A8T0PAM8"/>
<dbReference type="EMBL" id="CM029052">
    <property type="protein sequence ID" value="KAG2559191.1"/>
    <property type="molecule type" value="Genomic_DNA"/>
</dbReference>
<comment type="caution">
    <text evidence="2">The sequence shown here is derived from an EMBL/GenBank/DDBJ whole genome shotgun (WGS) entry which is preliminary data.</text>
</comment>
<organism evidence="2 3">
    <name type="scientific">Panicum virgatum</name>
    <name type="common">Blackwell switchgrass</name>
    <dbReference type="NCBI Taxonomy" id="38727"/>
    <lineage>
        <taxon>Eukaryota</taxon>
        <taxon>Viridiplantae</taxon>
        <taxon>Streptophyta</taxon>
        <taxon>Embryophyta</taxon>
        <taxon>Tracheophyta</taxon>
        <taxon>Spermatophyta</taxon>
        <taxon>Magnoliopsida</taxon>
        <taxon>Liliopsida</taxon>
        <taxon>Poales</taxon>
        <taxon>Poaceae</taxon>
        <taxon>PACMAD clade</taxon>
        <taxon>Panicoideae</taxon>
        <taxon>Panicodae</taxon>
        <taxon>Paniceae</taxon>
        <taxon>Panicinae</taxon>
        <taxon>Panicum</taxon>
        <taxon>Panicum sect. Hiantes</taxon>
    </lineage>
</organism>
<evidence type="ECO:0000256" key="1">
    <source>
        <dbReference type="SAM" id="MobiDB-lite"/>
    </source>
</evidence>
<gene>
    <name evidence="2" type="ORF">PVAP13_8NG309068</name>
</gene>
<dbReference type="Proteomes" id="UP000823388">
    <property type="component" value="Chromosome 8N"/>
</dbReference>
<evidence type="ECO:0000313" key="3">
    <source>
        <dbReference type="Proteomes" id="UP000823388"/>
    </source>
</evidence>
<sequence>MFVLSTFPRFRMISMLLPRNAAASRGVCRRRTLRATLAHRSRSGARVLAPRRPAAAWPHCHRDKWDRPAAWGRVRGPHRAAAVAPPRDPPPPPRAPWPAPSAPPHAAPCVAEQSKPPLPLTSGARWSGGLRG</sequence>
<feature type="compositionally biased region" description="Pro residues" evidence="1">
    <location>
        <begin position="86"/>
        <end position="106"/>
    </location>
</feature>
<reference evidence="2" key="1">
    <citation type="submission" date="2020-05" db="EMBL/GenBank/DDBJ databases">
        <title>WGS assembly of Panicum virgatum.</title>
        <authorList>
            <person name="Lovell J.T."/>
            <person name="Jenkins J."/>
            <person name="Shu S."/>
            <person name="Juenger T.E."/>
            <person name="Schmutz J."/>
        </authorList>
    </citation>
    <scope>NUCLEOTIDE SEQUENCE</scope>
    <source>
        <strain evidence="2">AP13</strain>
    </source>
</reference>
<feature type="region of interest" description="Disordered" evidence="1">
    <location>
        <begin position="40"/>
        <end position="60"/>
    </location>
</feature>
<protein>
    <submittedName>
        <fullName evidence="2">Uncharacterized protein</fullName>
    </submittedName>
</protein>
<feature type="compositionally biased region" description="Low complexity" evidence="1">
    <location>
        <begin position="45"/>
        <end position="58"/>
    </location>
</feature>